<dbReference type="Gene3D" id="6.10.340.10">
    <property type="match status" value="1"/>
</dbReference>
<dbReference type="OrthoDB" id="13222at2"/>
<dbReference type="STRING" id="1533.SAMN05443638_11162"/>
<dbReference type="SMART" id="SM00283">
    <property type="entry name" value="MA"/>
    <property type="match status" value="1"/>
</dbReference>
<evidence type="ECO:0000256" key="2">
    <source>
        <dbReference type="ARBA" id="ARBA00022475"/>
    </source>
</evidence>
<dbReference type="RefSeq" id="WP_072895600.1">
    <property type="nucleotide sequence ID" value="NZ_FQVM01000011.1"/>
</dbReference>
<protein>
    <submittedName>
        <fullName evidence="13">Methyl-accepting chemotaxis sensory transducer with Cache sensor</fullName>
    </submittedName>
</protein>
<dbReference type="AlphaFoldDB" id="A0A1M4WC71"/>
<accession>A0A1M4WC71</accession>
<evidence type="ECO:0000256" key="7">
    <source>
        <dbReference type="ARBA" id="ARBA00023224"/>
    </source>
</evidence>
<keyword evidence="4 10" id="KW-0812">Transmembrane</keyword>
<dbReference type="SUPFAM" id="SSF103190">
    <property type="entry name" value="Sensory domain-like"/>
    <property type="match status" value="1"/>
</dbReference>
<dbReference type="InterPro" id="IPR033479">
    <property type="entry name" value="dCache_1"/>
</dbReference>
<gene>
    <name evidence="13" type="ORF">SAMN05443638_11162</name>
</gene>
<feature type="transmembrane region" description="Helical" evidence="10">
    <location>
        <begin position="308"/>
        <end position="328"/>
    </location>
</feature>
<dbReference type="PROSITE" id="PS50111">
    <property type="entry name" value="CHEMOTAXIS_TRANSDUC_2"/>
    <property type="match status" value="1"/>
</dbReference>
<dbReference type="Pfam" id="PF00015">
    <property type="entry name" value="MCPsignal"/>
    <property type="match status" value="1"/>
</dbReference>
<comment type="subcellular location">
    <subcellularLocation>
        <location evidence="1">Cell membrane</location>
        <topology evidence="1">Multi-pass membrane protein</topology>
    </subcellularLocation>
</comment>
<dbReference type="SUPFAM" id="SSF58104">
    <property type="entry name" value="Methyl-accepting chemotaxis protein (MCP) signaling domain"/>
    <property type="match status" value="1"/>
</dbReference>
<feature type="domain" description="HAMP" evidence="12">
    <location>
        <begin position="330"/>
        <end position="382"/>
    </location>
</feature>
<evidence type="ECO:0000256" key="4">
    <source>
        <dbReference type="ARBA" id="ARBA00022692"/>
    </source>
</evidence>
<evidence type="ECO:0000256" key="1">
    <source>
        <dbReference type="ARBA" id="ARBA00004651"/>
    </source>
</evidence>
<dbReference type="CDD" id="cd06225">
    <property type="entry name" value="HAMP"/>
    <property type="match status" value="1"/>
</dbReference>
<evidence type="ECO:0000256" key="10">
    <source>
        <dbReference type="SAM" id="Phobius"/>
    </source>
</evidence>
<comment type="similarity">
    <text evidence="8">Belongs to the methyl-accepting chemotaxis (MCP) protein family.</text>
</comment>
<dbReference type="GO" id="GO:0006935">
    <property type="term" value="P:chemotaxis"/>
    <property type="evidence" value="ECO:0007669"/>
    <property type="project" value="UniProtKB-KW"/>
</dbReference>
<feature type="transmembrane region" description="Helical" evidence="10">
    <location>
        <begin position="12"/>
        <end position="32"/>
    </location>
</feature>
<dbReference type="Gene3D" id="3.30.450.20">
    <property type="entry name" value="PAS domain"/>
    <property type="match status" value="1"/>
</dbReference>
<reference evidence="13 14" key="1">
    <citation type="submission" date="2016-11" db="EMBL/GenBank/DDBJ databases">
        <authorList>
            <person name="Jaros S."/>
            <person name="Januszkiewicz K."/>
            <person name="Wedrychowicz H."/>
        </authorList>
    </citation>
    <scope>NUCLEOTIDE SEQUENCE [LARGE SCALE GENOMIC DNA]</scope>
    <source>
        <strain evidence="13 14">DSM 2631</strain>
    </source>
</reference>
<keyword evidence="14" id="KW-1185">Reference proteome</keyword>
<sequence>MKSFKKSFEVKLVGIFISIIIVPMILLGELTYNKSKNTLFNEKVSSMESLTKEIDTSIDEFLASNIYKLQSLSKNTGLITVAETTYENGFLDRARQIEDAYNVVDPIKNQQIKDIRETMFSLTEDPNISTCYMTMPNKNMISGKTQYIFNKTEKDTFDPTERDWYKEAIKAKGNVVWSEPYLDREKNILLITASKAIENNGQIYGVLALDIKLNKLMDKIGTLKVGDEGDIYILSSNNKYIFNSDSSLLSKEIENKDLESVIKNNNDLTKYEDKDIVSTLIKSEYTKWTIMLSVPKAKINSKSAAIKIFTLILTLLFIAIGVIISLLVSRNIVKRLNELDNSFKKAANGDLTVQLEVKSEDEFGRIALSFNKMIKDINESFKEVAKISQVILENSKDLERIGEQTKISSTEVGRAIINISEESSNQAFSAQKGKERMDDFSLNLEDITKSIKNTDESVKITEASSQKGMETIKELTENTSIIIQNNSTLMDSIMEVNSSVKEISSILIAIENIAEQTNLLALNASIEAARAGEAGKGFTVVADEVRKLSEESAKSTSMIKKIIKDIEDKSNNSVNEINNNNSIFKEYVKMVDETEEAFERISKGVKSIYEETIEVNNYNNLVIEGKHDVEKFIDNITSSIDNTSSTTEEISASVEETIAMMENLDNNVKSFYGLSKELKEKIDKFNI</sequence>
<dbReference type="Pfam" id="PF00672">
    <property type="entry name" value="HAMP"/>
    <property type="match status" value="1"/>
</dbReference>
<dbReference type="Proteomes" id="UP000184035">
    <property type="component" value="Unassembled WGS sequence"/>
</dbReference>
<evidence type="ECO:0000256" key="8">
    <source>
        <dbReference type="ARBA" id="ARBA00029447"/>
    </source>
</evidence>
<evidence type="ECO:0000313" key="13">
    <source>
        <dbReference type="EMBL" id="SHE78775.1"/>
    </source>
</evidence>
<dbReference type="PANTHER" id="PTHR32089:SF112">
    <property type="entry name" value="LYSOZYME-LIKE PROTEIN-RELATED"/>
    <property type="match status" value="1"/>
</dbReference>
<feature type="domain" description="Methyl-accepting transducer" evidence="11">
    <location>
        <begin position="401"/>
        <end position="658"/>
    </location>
</feature>
<dbReference type="CDD" id="cd12913">
    <property type="entry name" value="PDC1_MCP_like"/>
    <property type="match status" value="1"/>
</dbReference>
<keyword evidence="3" id="KW-0145">Chemotaxis</keyword>
<dbReference type="InterPro" id="IPR003660">
    <property type="entry name" value="HAMP_dom"/>
</dbReference>
<dbReference type="GO" id="GO:0005886">
    <property type="term" value="C:plasma membrane"/>
    <property type="evidence" value="ECO:0007669"/>
    <property type="project" value="UniProtKB-SubCell"/>
</dbReference>
<dbReference type="Pfam" id="PF02743">
    <property type="entry name" value="dCache_1"/>
    <property type="match status" value="1"/>
</dbReference>
<evidence type="ECO:0000256" key="6">
    <source>
        <dbReference type="ARBA" id="ARBA00023136"/>
    </source>
</evidence>
<proteinExistence type="inferred from homology"/>
<dbReference type="EMBL" id="FQVM01000011">
    <property type="protein sequence ID" value="SHE78775.1"/>
    <property type="molecule type" value="Genomic_DNA"/>
</dbReference>
<evidence type="ECO:0000259" key="12">
    <source>
        <dbReference type="PROSITE" id="PS50885"/>
    </source>
</evidence>
<keyword evidence="5 10" id="KW-1133">Transmembrane helix</keyword>
<name>A0A1M4WC71_9CLOT</name>
<keyword evidence="7 9" id="KW-0807">Transducer</keyword>
<dbReference type="InterPro" id="IPR029151">
    <property type="entry name" value="Sensor-like_sf"/>
</dbReference>
<dbReference type="PANTHER" id="PTHR32089">
    <property type="entry name" value="METHYL-ACCEPTING CHEMOTAXIS PROTEIN MCPB"/>
    <property type="match status" value="1"/>
</dbReference>
<dbReference type="GO" id="GO:0007165">
    <property type="term" value="P:signal transduction"/>
    <property type="evidence" value="ECO:0007669"/>
    <property type="project" value="UniProtKB-KW"/>
</dbReference>
<keyword evidence="6 10" id="KW-0472">Membrane</keyword>
<evidence type="ECO:0000256" key="5">
    <source>
        <dbReference type="ARBA" id="ARBA00022989"/>
    </source>
</evidence>
<evidence type="ECO:0000313" key="14">
    <source>
        <dbReference type="Proteomes" id="UP000184035"/>
    </source>
</evidence>
<dbReference type="PROSITE" id="PS50885">
    <property type="entry name" value="HAMP"/>
    <property type="match status" value="1"/>
</dbReference>
<evidence type="ECO:0000256" key="3">
    <source>
        <dbReference type="ARBA" id="ARBA00022500"/>
    </source>
</evidence>
<evidence type="ECO:0000256" key="9">
    <source>
        <dbReference type="PROSITE-ProRule" id="PRU00284"/>
    </source>
</evidence>
<keyword evidence="2" id="KW-1003">Cell membrane</keyword>
<dbReference type="SMART" id="SM00304">
    <property type="entry name" value="HAMP"/>
    <property type="match status" value="1"/>
</dbReference>
<organism evidence="13 14">
    <name type="scientific">Clostridium fallax</name>
    <dbReference type="NCBI Taxonomy" id="1533"/>
    <lineage>
        <taxon>Bacteria</taxon>
        <taxon>Bacillati</taxon>
        <taxon>Bacillota</taxon>
        <taxon>Clostridia</taxon>
        <taxon>Eubacteriales</taxon>
        <taxon>Clostridiaceae</taxon>
        <taxon>Clostridium</taxon>
    </lineage>
</organism>
<evidence type="ECO:0000259" key="11">
    <source>
        <dbReference type="PROSITE" id="PS50111"/>
    </source>
</evidence>
<dbReference type="Gene3D" id="1.10.287.950">
    <property type="entry name" value="Methyl-accepting chemotaxis protein"/>
    <property type="match status" value="1"/>
</dbReference>
<dbReference type="InterPro" id="IPR004089">
    <property type="entry name" value="MCPsignal_dom"/>
</dbReference>